<evidence type="ECO:0000256" key="1">
    <source>
        <dbReference type="SAM" id="MobiDB-lite"/>
    </source>
</evidence>
<feature type="region of interest" description="Disordered" evidence="1">
    <location>
        <begin position="1"/>
        <end position="30"/>
    </location>
</feature>
<protein>
    <submittedName>
        <fullName evidence="3">Ovule protein</fullName>
    </submittedName>
</protein>
<dbReference type="Proteomes" id="UP000492821">
    <property type="component" value="Unassembled WGS sequence"/>
</dbReference>
<dbReference type="AlphaFoldDB" id="A0A7E4VIU7"/>
<reference evidence="2" key="1">
    <citation type="journal article" date="2013" name="Genetics">
        <title>The draft genome and transcriptome of Panagrellus redivivus are shaped by the harsh demands of a free-living lifestyle.</title>
        <authorList>
            <person name="Srinivasan J."/>
            <person name="Dillman A.R."/>
            <person name="Macchietto M.G."/>
            <person name="Heikkinen L."/>
            <person name="Lakso M."/>
            <person name="Fracchia K.M."/>
            <person name="Antoshechkin I."/>
            <person name="Mortazavi A."/>
            <person name="Wong G."/>
            <person name="Sternberg P.W."/>
        </authorList>
    </citation>
    <scope>NUCLEOTIDE SEQUENCE [LARGE SCALE GENOMIC DNA]</scope>
    <source>
        <strain evidence="2">MT8872</strain>
    </source>
</reference>
<sequence>MRLDLNDCPGFMKPSLPMGSLQSPEPYRTRRSTFRRIDDSNSFRTEKPRFRGSDNHLCRIRFNCSRVGSFLCVPFCKK</sequence>
<proteinExistence type="predicted"/>
<accession>A0A7E4VIU7</accession>
<name>A0A7E4VIU7_PANRE</name>
<dbReference type="WBParaSite" id="Pan_g21462.t1">
    <property type="protein sequence ID" value="Pan_g21462.t1"/>
    <property type="gene ID" value="Pan_g21462"/>
</dbReference>
<organism evidence="2 3">
    <name type="scientific">Panagrellus redivivus</name>
    <name type="common">Microworm</name>
    <dbReference type="NCBI Taxonomy" id="6233"/>
    <lineage>
        <taxon>Eukaryota</taxon>
        <taxon>Metazoa</taxon>
        <taxon>Ecdysozoa</taxon>
        <taxon>Nematoda</taxon>
        <taxon>Chromadorea</taxon>
        <taxon>Rhabditida</taxon>
        <taxon>Tylenchina</taxon>
        <taxon>Panagrolaimomorpha</taxon>
        <taxon>Panagrolaimoidea</taxon>
        <taxon>Panagrolaimidae</taxon>
        <taxon>Panagrellus</taxon>
    </lineage>
</organism>
<keyword evidence="2" id="KW-1185">Reference proteome</keyword>
<evidence type="ECO:0000313" key="3">
    <source>
        <dbReference type="WBParaSite" id="Pan_g21462.t1"/>
    </source>
</evidence>
<reference evidence="3" key="2">
    <citation type="submission" date="2020-10" db="UniProtKB">
        <authorList>
            <consortium name="WormBaseParasite"/>
        </authorList>
    </citation>
    <scope>IDENTIFICATION</scope>
</reference>
<evidence type="ECO:0000313" key="2">
    <source>
        <dbReference type="Proteomes" id="UP000492821"/>
    </source>
</evidence>